<reference evidence="1 2" key="1">
    <citation type="submission" date="2017-06" db="EMBL/GenBank/DDBJ databases">
        <title>Cmopartive genomic analysis of Ambrosia Fusariam Clade fungi.</title>
        <authorList>
            <person name="Stajich J.E."/>
            <person name="Carrillo J."/>
            <person name="Kijimoto T."/>
            <person name="Eskalen A."/>
            <person name="O'Donnell K."/>
            <person name="Kasson M."/>
        </authorList>
    </citation>
    <scope>NUCLEOTIDE SEQUENCE [LARGE SCALE GENOMIC DNA]</scope>
    <source>
        <strain evidence="1 2">NRRL 20438</strain>
    </source>
</reference>
<dbReference type="AlphaFoldDB" id="A0A428TVB9"/>
<comment type="caution">
    <text evidence="1">The sequence shown here is derived from an EMBL/GenBank/DDBJ whole genome shotgun (WGS) entry which is preliminary data.</text>
</comment>
<protein>
    <submittedName>
        <fullName evidence="1">Uncharacterized protein</fullName>
    </submittedName>
</protein>
<evidence type="ECO:0000313" key="2">
    <source>
        <dbReference type="Proteomes" id="UP000288429"/>
    </source>
</evidence>
<sequence>MLVLDDITPEEEAIAVKQILSHLSPDGLPYCWLQTCRPRFCHVICANVFRYFYLSNQIDKLPKVYQYLCRLLQTEAYLLGTRYYDNPDWFLFLLSDVCGKRSSDKALSEMRCLLTSQIQDRMGCDRKVFGAALRSLAAQSLGIENKRDVKTLLETQQMDGGWGRQWLWKYGKEAVKIGSRGVVTAMAVRAIKQAREDA</sequence>
<keyword evidence="2" id="KW-1185">Reference proteome</keyword>
<accession>A0A428TVB9</accession>
<gene>
    <name evidence="1" type="ORF">CDV31_009317</name>
</gene>
<organism evidence="1 2">
    <name type="scientific">Fusarium ambrosium</name>
    <dbReference type="NCBI Taxonomy" id="131363"/>
    <lineage>
        <taxon>Eukaryota</taxon>
        <taxon>Fungi</taxon>
        <taxon>Dikarya</taxon>
        <taxon>Ascomycota</taxon>
        <taxon>Pezizomycotina</taxon>
        <taxon>Sordariomycetes</taxon>
        <taxon>Hypocreomycetidae</taxon>
        <taxon>Hypocreales</taxon>
        <taxon>Nectriaceae</taxon>
        <taxon>Fusarium</taxon>
        <taxon>Fusarium solani species complex</taxon>
    </lineage>
</organism>
<evidence type="ECO:0000313" key="1">
    <source>
        <dbReference type="EMBL" id="RSM05983.1"/>
    </source>
</evidence>
<dbReference type="EMBL" id="NIZV01000131">
    <property type="protein sequence ID" value="RSM05983.1"/>
    <property type="molecule type" value="Genomic_DNA"/>
</dbReference>
<dbReference type="Proteomes" id="UP000288429">
    <property type="component" value="Unassembled WGS sequence"/>
</dbReference>
<proteinExistence type="predicted"/>
<name>A0A428TVB9_9HYPO</name>